<dbReference type="InterPro" id="IPR016215">
    <property type="entry name" value="NTA_MOA"/>
</dbReference>
<dbReference type="InterPro" id="IPR036661">
    <property type="entry name" value="Luciferase-like_sf"/>
</dbReference>
<dbReference type="Gene3D" id="3.20.20.30">
    <property type="entry name" value="Luciferase-like domain"/>
    <property type="match status" value="1"/>
</dbReference>
<evidence type="ECO:0000256" key="6">
    <source>
        <dbReference type="PIRSR" id="PIRSR000337-1"/>
    </source>
</evidence>
<keyword evidence="3" id="KW-0560">Oxidoreductase</keyword>
<evidence type="ECO:0000313" key="9">
    <source>
        <dbReference type="Proteomes" id="UP001143480"/>
    </source>
</evidence>
<dbReference type="PANTHER" id="PTHR30011:SF16">
    <property type="entry name" value="C2H2 FINGER DOMAIN TRANSCRIPTION FACTOR (EUROFUNG)-RELATED"/>
    <property type="match status" value="1"/>
</dbReference>
<evidence type="ECO:0000259" key="7">
    <source>
        <dbReference type="Pfam" id="PF00296"/>
    </source>
</evidence>
<evidence type="ECO:0000256" key="2">
    <source>
        <dbReference type="ARBA" id="ARBA00022643"/>
    </source>
</evidence>
<dbReference type="Proteomes" id="UP001143480">
    <property type="component" value="Unassembled WGS sequence"/>
</dbReference>
<evidence type="ECO:0000313" key="8">
    <source>
        <dbReference type="EMBL" id="GLL02164.1"/>
    </source>
</evidence>
<reference evidence="8" key="1">
    <citation type="journal article" date="2014" name="Int. J. Syst. Evol. Microbiol.">
        <title>Complete genome sequence of Corynebacterium casei LMG S-19264T (=DSM 44701T), isolated from a smear-ripened cheese.</title>
        <authorList>
            <consortium name="US DOE Joint Genome Institute (JGI-PGF)"/>
            <person name="Walter F."/>
            <person name="Albersmeier A."/>
            <person name="Kalinowski J."/>
            <person name="Ruckert C."/>
        </authorList>
    </citation>
    <scope>NUCLEOTIDE SEQUENCE</scope>
    <source>
        <strain evidence="8">VKM Ac-1321</strain>
    </source>
</reference>
<feature type="domain" description="Luciferase-like" evidence="7">
    <location>
        <begin position="28"/>
        <end position="381"/>
    </location>
</feature>
<accession>A0A9W6KKF9</accession>
<organism evidence="8 9">
    <name type="scientific">Dactylosporangium matsuzakiense</name>
    <dbReference type="NCBI Taxonomy" id="53360"/>
    <lineage>
        <taxon>Bacteria</taxon>
        <taxon>Bacillati</taxon>
        <taxon>Actinomycetota</taxon>
        <taxon>Actinomycetes</taxon>
        <taxon>Micromonosporales</taxon>
        <taxon>Micromonosporaceae</taxon>
        <taxon>Dactylosporangium</taxon>
    </lineage>
</organism>
<name>A0A9W6KKF9_9ACTN</name>
<sequence length="438" mass="47373">MSRQLHLNGFLKGAGEYHAGWRVPGNPPDAGVNFPFLAEQVQRLEAATFDSVFLPDLLGVPDDPPEVTERIAWSNDTLEPTTVLAALSTITSRIGLMATASTSYNQPYTLARIFASLDHLSKGRAGWNVVTSLNDAEARNFGFSAHLGHDVRYRRAEEFFDVVAGLWDSFDDGAVWADAASGRFFDPEGLHWLNHHGEFFDVAGPLNIRRPPQGRPVIAQAGSSGPGRALAARIADVVFTRALPLPDAQAYYASLKEQAAGLGREPLVLPELATVVAPTRAEAEDRFAAVRELLDPRVALADVQYWAGVDLTGLPLDAPLPPLPASSPRSAGAQAEIYAQAARDNLTIGDLVRIVADGDGAIIGTPADVADHIEEYFTQGAADGFNVSFPWQPETLVDFTDLVVPELRRRGLFRTEYAGTTLRDHLGLSRPASRHAAR</sequence>
<dbReference type="PANTHER" id="PTHR30011">
    <property type="entry name" value="ALKANESULFONATE MONOOXYGENASE-RELATED"/>
    <property type="match status" value="1"/>
</dbReference>
<keyword evidence="1 6" id="KW-0285">Flavoprotein</keyword>
<dbReference type="EMBL" id="BSFP01000021">
    <property type="protein sequence ID" value="GLL02164.1"/>
    <property type="molecule type" value="Genomic_DNA"/>
</dbReference>
<dbReference type="GO" id="GO:0016705">
    <property type="term" value="F:oxidoreductase activity, acting on paired donors, with incorporation or reduction of molecular oxygen"/>
    <property type="evidence" value="ECO:0007669"/>
    <property type="project" value="InterPro"/>
</dbReference>
<dbReference type="RefSeq" id="WP_271189248.1">
    <property type="nucleotide sequence ID" value="NZ_BSFP01000021.1"/>
</dbReference>
<dbReference type="PIRSF" id="PIRSF000337">
    <property type="entry name" value="NTA_MOA"/>
    <property type="match status" value="1"/>
</dbReference>
<dbReference type="GO" id="GO:0004497">
    <property type="term" value="F:monooxygenase activity"/>
    <property type="evidence" value="ECO:0007669"/>
    <property type="project" value="UniProtKB-KW"/>
</dbReference>
<dbReference type="CDD" id="cd01095">
    <property type="entry name" value="Nitrilotriacetate_monoxgenase"/>
    <property type="match status" value="1"/>
</dbReference>
<dbReference type="InterPro" id="IPR051260">
    <property type="entry name" value="Diverse_substr_monoxygenases"/>
</dbReference>
<keyword evidence="2 6" id="KW-0288">FMN</keyword>
<reference evidence="8" key="2">
    <citation type="submission" date="2023-01" db="EMBL/GenBank/DDBJ databases">
        <authorList>
            <person name="Sun Q."/>
            <person name="Evtushenko L."/>
        </authorList>
    </citation>
    <scope>NUCLEOTIDE SEQUENCE</scope>
    <source>
        <strain evidence="8">VKM Ac-1321</strain>
    </source>
</reference>
<feature type="binding site" evidence="6">
    <location>
        <position position="99"/>
    </location>
    <ligand>
        <name>FMN</name>
        <dbReference type="ChEBI" id="CHEBI:58210"/>
    </ligand>
</feature>
<evidence type="ECO:0000256" key="3">
    <source>
        <dbReference type="ARBA" id="ARBA00023002"/>
    </source>
</evidence>
<dbReference type="InterPro" id="IPR011251">
    <property type="entry name" value="Luciferase-like_dom"/>
</dbReference>
<evidence type="ECO:0000256" key="4">
    <source>
        <dbReference type="ARBA" id="ARBA00023033"/>
    </source>
</evidence>
<evidence type="ECO:0000256" key="5">
    <source>
        <dbReference type="ARBA" id="ARBA00033748"/>
    </source>
</evidence>
<feature type="binding site" evidence="6">
    <location>
        <position position="223"/>
    </location>
    <ligand>
        <name>FMN</name>
        <dbReference type="ChEBI" id="CHEBI:58210"/>
    </ligand>
</feature>
<protein>
    <submittedName>
        <fullName evidence="8">Monooxygenase</fullName>
    </submittedName>
</protein>
<keyword evidence="4 8" id="KW-0503">Monooxygenase</keyword>
<dbReference type="SUPFAM" id="SSF51679">
    <property type="entry name" value="Bacterial luciferase-like"/>
    <property type="match status" value="1"/>
</dbReference>
<proteinExistence type="inferred from homology"/>
<dbReference type="NCBIfam" id="TIGR03860">
    <property type="entry name" value="FMN_nitrolo"/>
    <property type="match status" value="1"/>
</dbReference>
<feature type="binding site" evidence="6">
    <location>
        <position position="149"/>
    </location>
    <ligand>
        <name>FMN</name>
        <dbReference type="ChEBI" id="CHEBI:58210"/>
    </ligand>
</feature>
<dbReference type="AlphaFoldDB" id="A0A9W6KKF9"/>
<evidence type="ECO:0000256" key="1">
    <source>
        <dbReference type="ARBA" id="ARBA00022630"/>
    </source>
</evidence>
<feature type="binding site" evidence="6">
    <location>
        <position position="224"/>
    </location>
    <ligand>
        <name>FMN</name>
        <dbReference type="ChEBI" id="CHEBI:58210"/>
    </ligand>
</feature>
<feature type="binding site" evidence="6">
    <location>
        <position position="56"/>
    </location>
    <ligand>
        <name>FMN</name>
        <dbReference type="ChEBI" id="CHEBI:58210"/>
    </ligand>
</feature>
<dbReference type="Pfam" id="PF00296">
    <property type="entry name" value="Bac_luciferase"/>
    <property type="match status" value="1"/>
</dbReference>
<feature type="binding site" evidence="6">
    <location>
        <position position="153"/>
    </location>
    <ligand>
        <name>FMN</name>
        <dbReference type="ChEBI" id="CHEBI:58210"/>
    </ligand>
</feature>
<keyword evidence="9" id="KW-1185">Reference proteome</keyword>
<comment type="caution">
    <text evidence="8">The sequence shown here is derived from an EMBL/GenBank/DDBJ whole genome shotgun (WGS) entry which is preliminary data.</text>
</comment>
<comment type="similarity">
    <text evidence="5">Belongs to the NtaA/SnaA/DszA monooxygenase family.</text>
</comment>
<gene>
    <name evidence="8" type="ORF">GCM10017581_039060</name>
</gene>